<dbReference type="EMBL" id="ANLA01000004">
    <property type="protein sequence ID" value="EMQ96460.1"/>
    <property type="molecule type" value="Genomic_DNA"/>
</dbReference>
<evidence type="ECO:0000313" key="1">
    <source>
        <dbReference type="EMBL" id="EMQ96460.1"/>
    </source>
</evidence>
<sequence length="95" mass="11376">MDFNFLFSLVLFLLISILLLLSLKTIRATKWQAKNAQENYLKLHKKLVDSRLMQEQNVEKNAYLERYNKSLMDALFEITKELLLTKKSILEEYYN</sequence>
<comment type="caution">
    <text evidence="1">The sequence shown here is derived from an EMBL/GenBank/DDBJ whole genome shotgun (WGS) entry which is preliminary data.</text>
</comment>
<dbReference type="RefSeq" id="WP_007648160.1">
    <property type="nucleotide sequence ID" value="NZ_ANLA01000004.1"/>
</dbReference>
<dbReference type="Proteomes" id="UP000012024">
    <property type="component" value="Unassembled WGS sequence"/>
</dbReference>
<accession>M7MND2</accession>
<name>M7MND2_9FLAO</name>
<dbReference type="PATRIC" id="fig|1137281.3.peg.950"/>
<reference evidence="1 2" key="1">
    <citation type="submission" date="2012-12" db="EMBL/GenBank/DDBJ databases">
        <title>Genome assembly of Formosa sp. AK20.</title>
        <authorList>
            <person name="Kumar R."/>
            <person name="Khatri I."/>
            <person name="Vaidya B."/>
            <person name="Subramanian S."/>
            <person name="Pinnaka A."/>
        </authorList>
    </citation>
    <scope>NUCLEOTIDE SEQUENCE [LARGE SCALE GENOMIC DNA]</scope>
    <source>
        <strain evidence="1 2">AK20</strain>
    </source>
</reference>
<organism evidence="1 2">
    <name type="scientific">Xanthomarina gelatinilytica</name>
    <dbReference type="NCBI Taxonomy" id="1137281"/>
    <lineage>
        <taxon>Bacteria</taxon>
        <taxon>Pseudomonadati</taxon>
        <taxon>Bacteroidota</taxon>
        <taxon>Flavobacteriia</taxon>
        <taxon>Flavobacteriales</taxon>
        <taxon>Flavobacteriaceae</taxon>
        <taxon>Xanthomarina</taxon>
    </lineage>
</organism>
<dbReference type="AlphaFoldDB" id="M7MND2"/>
<dbReference type="GeneID" id="98640865"/>
<protein>
    <submittedName>
        <fullName evidence="1">Uncharacterized protein</fullName>
    </submittedName>
</protein>
<proteinExistence type="predicted"/>
<keyword evidence="2" id="KW-1185">Reference proteome</keyword>
<gene>
    <name evidence="1" type="ORF">D778_02350</name>
</gene>
<dbReference type="OrthoDB" id="1447607at2"/>
<evidence type="ECO:0000313" key="2">
    <source>
        <dbReference type="Proteomes" id="UP000012024"/>
    </source>
</evidence>